<keyword evidence="1" id="KW-0472">Membrane</keyword>
<dbReference type="EMBL" id="QYBC01000012">
    <property type="protein sequence ID" value="RYB03850.1"/>
    <property type="molecule type" value="Genomic_DNA"/>
</dbReference>
<dbReference type="Proteomes" id="UP000289411">
    <property type="component" value="Unassembled WGS sequence"/>
</dbReference>
<keyword evidence="1" id="KW-0812">Transmembrane</keyword>
<dbReference type="AlphaFoldDB" id="A0A4Q2RAI6"/>
<evidence type="ECO:0000256" key="1">
    <source>
        <dbReference type="SAM" id="Phobius"/>
    </source>
</evidence>
<reference evidence="2 3" key="2">
    <citation type="submission" date="2019-02" db="EMBL/GenBank/DDBJ databases">
        <title>'Lichenibacterium ramalinii' gen. nov. sp. nov., 'Lichenibacterium minor' gen. nov. sp. nov.</title>
        <authorList>
            <person name="Pankratov T."/>
        </authorList>
    </citation>
    <scope>NUCLEOTIDE SEQUENCE [LARGE SCALE GENOMIC DNA]</scope>
    <source>
        <strain evidence="2 3">RmlP001</strain>
    </source>
</reference>
<reference evidence="2 3" key="1">
    <citation type="submission" date="2018-09" db="EMBL/GenBank/DDBJ databases">
        <authorList>
            <person name="Grouzdev D.S."/>
            <person name="Krutkina M.S."/>
        </authorList>
    </citation>
    <scope>NUCLEOTIDE SEQUENCE [LARGE SCALE GENOMIC DNA]</scope>
    <source>
        <strain evidence="2 3">RmlP001</strain>
    </source>
</reference>
<gene>
    <name evidence="2" type="ORF">D3272_14690</name>
</gene>
<proteinExistence type="predicted"/>
<sequence length="168" mass="18046">MRPRETGDLSPDPAIVDPAEHNVVFTSLVKGDDDIVGLVAYSIYKQNKYDWLQAYGRFQGRMPEPPEVHSYLLGESTPRRLATYRHLAQAVLDGRGAQVAGSAADPARVGTGRAPGAPASRLGLTPGPSNFQLSARAIVGLSVALLVLLMLFWYLHGSAPMPPTTPAR</sequence>
<comment type="caution">
    <text evidence="2">The sequence shown here is derived from an EMBL/GenBank/DDBJ whole genome shotgun (WGS) entry which is preliminary data.</text>
</comment>
<feature type="transmembrane region" description="Helical" evidence="1">
    <location>
        <begin position="137"/>
        <end position="155"/>
    </location>
</feature>
<keyword evidence="1" id="KW-1133">Transmembrane helix</keyword>
<evidence type="ECO:0000313" key="3">
    <source>
        <dbReference type="Proteomes" id="UP000289411"/>
    </source>
</evidence>
<protein>
    <submittedName>
        <fullName evidence="2">Uncharacterized protein</fullName>
    </submittedName>
</protein>
<evidence type="ECO:0000313" key="2">
    <source>
        <dbReference type="EMBL" id="RYB03850.1"/>
    </source>
</evidence>
<accession>A0A4Q2RAI6</accession>
<name>A0A4Q2RAI6_9HYPH</name>
<keyword evidence="3" id="KW-1185">Reference proteome</keyword>
<organism evidence="2 3">
    <name type="scientific">Lichenibacterium ramalinae</name>
    <dbReference type="NCBI Taxonomy" id="2316527"/>
    <lineage>
        <taxon>Bacteria</taxon>
        <taxon>Pseudomonadati</taxon>
        <taxon>Pseudomonadota</taxon>
        <taxon>Alphaproteobacteria</taxon>
        <taxon>Hyphomicrobiales</taxon>
        <taxon>Lichenihabitantaceae</taxon>
        <taxon>Lichenibacterium</taxon>
    </lineage>
</organism>